<gene>
    <name evidence="2" type="ORF">RM812_12720</name>
</gene>
<proteinExistence type="predicted"/>
<reference evidence="2" key="1">
    <citation type="submission" date="2024-05" db="EMBL/GenBank/DDBJ databases">
        <title>30 novel species of actinomycetes from the DSMZ collection.</title>
        <authorList>
            <person name="Nouioui I."/>
        </authorList>
    </citation>
    <scope>NUCLEOTIDE SEQUENCE</scope>
    <source>
        <strain evidence="2">DSM 40712</strain>
    </source>
</reference>
<evidence type="ECO:0000313" key="3">
    <source>
        <dbReference type="Proteomes" id="UP001180724"/>
    </source>
</evidence>
<dbReference type="RefSeq" id="WP_311572593.1">
    <property type="nucleotide sequence ID" value="NZ_JAVRFH010000010.1"/>
</dbReference>
<keyword evidence="3" id="KW-1185">Reference proteome</keyword>
<dbReference type="Proteomes" id="UP001180724">
    <property type="component" value="Unassembled WGS sequence"/>
</dbReference>
<accession>A0ABU3APR7</accession>
<dbReference type="PANTHER" id="PTHR43433">
    <property type="entry name" value="HYDROLASE, ALPHA/BETA FOLD FAMILY PROTEIN"/>
    <property type="match status" value="1"/>
</dbReference>
<organism evidence="2 3">
    <name type="scientific">Streptomyces lancefieldiae</name>
    <dbReference type="NCBI Taxonomy" id="3075520"/>
    <lineage>
        <taxon>Bacteria</taxon>
        <taxon>Bacillati</taxon>
        <taxon>Actinomycetota</taxon>
        <taxon>Actinomycetes</taxon>
        <taxon>Kitasatosporales</taxon>
        <taxon>Streptomycetaceae</taxon>
        <taxon>Streptomyces</taxon>
    </lineage>
</organism>
<dbReference type="SUPFAM" id="SSF53474">
    <property type="entry name" value="alpha/beta-Hydrolases"/>
    <property type="match status" value="1"/>
</dbReference>
<sequence length="280" mass="30271">MSPLDSGTLAVRGAKIYFEVRGEGPLLLLIGGGNSDAAVYKRLAAVLASDHRVVTCDPRGNSRSVLDGPPVDQRVEEHADDAYRLIRHLAGPMEPVYVFGSCSGGLIALELTIRHPDRIRLTVAHEPPVLSILPDAERHLALLDDVCETYLREGMAPALTKLQALHGGRPAPALPEVHNNTDFFLTHFVRPFTRFVPDLAALGEVAHKVVWAGGHASREDLVHRPTLLLAERFGREVELFPGGHVGYARYPADFAERLVEVLAAAPGTVGSPQRTTDGGT</sequence>
<evidence type="ECO:0000313" key="2">
    <source>
        <dbReference type="EMBL" id="MDT0611083.1"/>
    </source>
</evidence>
<dbReference type="InterPro" id="IPR029058">
    <property type="entry name" value="AB_hydrolase_fold"/>
</dbReference>
<dbReference type="InterPro" id="IPR050471">
    <property type="entry name" value="AB_hydrolase"/>
</dbReference>
<dbReference type="PANTHER" id="PTHR43433:SF5">
    <property type="entry name" value="AB HYDROLASE-1 DOMAIN-CONTAINING PROTEIN"/>
    <property type="match status" value="1"/>
</dbReference>
<evidence type="ECO:0000259" key="1">
    <source>
        <dbReference type="Pfam" id="PF00561"/>
    </source>
</evidence>
<name>A0ABU3APR7_9ACTN</name>
<dbReference type="GO" id="GO:0016787">
    <property type="term" value="F:hydrolase activity"/>
    <property type="evidence" value="ECO:0007669"/>
    <property type="project" value="UniProtKB-KW"/>
</dbReference>
<feature type="domain" description="AB hydrolase-1" evidence="1">
    <location>
        <begin position="25"/>
        <end position="151"/>
    </location>
</feature>
<comment type="caution">
    <text evidence="2">The sequence shown here is derived from an EMBL/GenBank/DDBJ whole genome shotgun (WGS) entry which is preliminary data.</text>
</comment>
<dbReference type="Pfam" id="PF00561">
    <property type="entry name" value="Abhydrolase_1"/>
    <property type="match status" value="1"/>
</dbReference>
<protein>
    <submittedName>
        <fullName evidence="2">Alpha/beta hydrolase</fullName>
    </submittedName>
</protein>
<dbReference type="Gene3D" id="3.40.50.1820">
    <property type="entry name" value="alpha/beta hydrolase"/>
    <property type="match status" value="1"/>
</dbReference>
<dbReference type="InterPro" id="IPR000073">
    <property type="entry name" value="AB_hydrolase_1"/>
</dbReference>
<dbReference type="EMBL" id="JAVRFH010000010">
    <property type="protein sequence ID" value="MDT0611083.1"/>
    <property type="molecule type" value="Genomic_DNA"/>
</dbReference>
<keyword evidence="2" id="KW-0378">Hydrolase</keyword>